<feature type="transmembrane region" description="Helical" evidence="1">
    <location>
        <begin position="6"/>
        <end position="26"/>
    </location>
</feature>
<evidence type="ECO:0000313" key="2">
    <source>
        <dbReference type="EMBL" id="AEA38974.1"/>
    </source>
</evidence>
<evidence type="ECO:0000313" key="3">
    <source>
        <dbReference type="Proteomes" id="UP000243423"/>
    </source>
</evidence>
<keyword evidence="1" id="KW-0472">Membrane</keyword>
<keyword evidence="1" id="KW-1133">Transmembrane helix</keyword>
<organism evidence="2 3">
    <name type="scientific">Cryptomonas paramaecium</name>
    <dbReference type="NCBI Taxonomy" id="2898"/>
    <lineage>
        <taxon>Eukaryota</taxon>
        <taxon>Cryptophyceae</taxon>
        <taxon>Cryptomonadales</taxon>
        <taxon>Cryptomonadaceae</taxon>
        <taxon>Cryptomonas</taxon>
    </lineage>
</organism>
<proteinExistence type="predicted"/>
<dbReference type="Proteomes" id="UP000243423">
    <property type="component" value="Nucleomorph 2"/>
</dbReference>
<keyword evidence="1" id="KW-0812">Transmembrane</keyword>
<dbReference type="EMBL" id="CP002173">
    <property type="protein sequence ID" value="AEA38974.1"/>
    <property type="molecule type" value="Genomic_DNA"/>
</dbReference>
<protein>
    <recommendedName>
        <fullName evidence="4">Transmembrane protein</fullName>
    </recommendedName>
</protein>
<name>F2HI28_9CRYP</name>
<reference evidence="2 3" key="1">
    <citation type="journal article" date="2011" name="Genome Biol. Evol.">
        <title>Complete nucleomorph genome sequence of the nonphotosynthetic alga Cryptomonas paramecium reveals a core nucleomorph gene set.</title>
        <authorList>
            <person name="Tanifuji G."/>
            <person name="Onodera N.T."/>
            <person name="Wheeler T.J."/>
            <person name="Dlutek M."/>
            <person name="Donaher N."/>
            <person name="Archibald J.M."/>
        </authorList>
    </citation>
    <scope>NUCLEOTIDE SEQUENCE [LARGE SCALE GENOMIC DNA]</scope>
    <source>
        <strain evidence="2 3">CCAP977/2A</strain>
    </source>
</reference>
<dbReference type="RefSeq" id="XP_003239872.1">
    <property type="nucleotide sequence ID" value="XM_003239824.1"/>
</dbReference>
<accession>F2HI28</accession>
<evidence type="ECO:0008006" key="4">
    <source>
        <dbReference type="Google" id="ProtNLM"/>
    </source>
</evidence>
<dbReference type="AlphaFoldDB" id="F2HI28"/>
<dbReference type="GeneID" id="10447218"/>
<keyword evidence="2" id="KW-0542">Nucleomorph</keyword>
<gene>
    <name evidence="2" type="ORF">CPARA_2gp316</name>
</gene>
<sequence length="122" mass="15059">MIMILLVYLSIIEQLFYVIFILYIFLIKIKPNKKLNFTFIDKQHFSIKAKKCHLMCKLYKKVCRNVVSMNLSELFRIKIKKTYKYIFLIFILTFCFMKFLTFSRISCKKKIFYRFKMYIYTS</sequence>
<feature type="transmembrane region" description="Helical" evidence="1">
    <location>
        <begin position="85"/>
        <end position="105"/>
    </location>
</feature>
<evidence type="ECO:0000256" key="1">
    <source>
        <dbReference type="SAM" id="Phobius"/>
    </source>
</evidence>
<geneLocation type="nucleomorph" evidence="2"/>